<dbReference type="InterPro" id="IPR054113">
    <property type="entry name" value="ORC6_cyclin-like_2nd"/>
</dbReference>
<dbReference type="Pfam" id="PF05460">
    <property type="entry name" value="ORC6"/>
    <property type="match status" value="1"/>
</dbReference>
<accession>A0AAV0F8A4</accession>
<dbReference type="GO" id="GO:0006270">
    <property type="term" value="P:DNA replication initiation"/>
    <property type="evidence" value="ECO:0007669"/>
    <property type="project" value="TreeGrafter"/>
</dbReference>
<dbReference type="InterPro" id="IPR020529">
    <property type="entry name" value="ORC6_met/pln"/>
</dbReference>
<evidence type="ECO:0008006" key="11">
    <source>
        <dbReference type="Google" id="ProtNLM"/>
    </source>
</evidence>
<organism evidence="9 10">
    <name type="scientific">Cuscuta epithymum</name>
    <dbReference type="NCBI Taxonomy" id="186058"/>
    <lineage>
        <taxon>Eukaryota</taxon>
        <taxon>Viridiplantae</taxon>
        <taxon>Streptophyta</taxon>
        <taxon>Embryophyta</taxon>
        <taxon>Tracheophyta</taxon>
        <taxon>Spermatophyta</taxon>
        <taxon>Magnoliopsida</taxon>
        <taxon>eudicotyledons</taxon>
        <taxon>Gunneridae</taxon>
        <taxon>Pentapetalae</taxon>
        <taxon>asterids</taxon>
        <taxon>lamiids</taxon>
        <taxon>Solanales</taxon>
        <taxon>Convolvulaceae</taxon>
        <taxon>Cuscuteae</taxon>
        <taxon>Cuscuta</taxon>
        <taxon>Cuscuta subgen. Cuscuta</taxon>
    </lineage>
</organism>
<keyword evidence="10" id="KW-1185">Reference proteome</keyword>
<reference evidence="9" key="1">
    <citation type="submission" date="2022-07" db="EMBL/GenBank/DDBJ databases">
        <authorList>
            <person name="Macas J."/>
            <person name="Novak P."/>
            <person name="Neumann P."/>
        </authorList>
    </citation>
    <scope>NUCLEOTIDE SEQUENCE</scope>
</reference>
<dbReference type="AlphaFoldDB" id="A0AAV0F8A4"/>
<gene>
    <name evidence="9" type="ORF">CEPIT_LOCUS31541</name>
</gene>
<dbReference type="GO" id="GO:0003677">
    <property type="term" value="F:DNA binding"/>
    <property type="evidence" value="ECO:0007669"/>
    <property type="project" value="UniProtKB-KW"/>
</dbReference>
<keyword evidence="5" id="KW-0539">Nucleus</keyword>
<evidence type="ECO:0000313" key="9">
    <source>
        <dbReference type="EMBL" id="CAH9131633.1"/>
    </source>
</evidence>
<comment type="caution">
    <text evidence="9">The sequence shown here is derived from an EMBL/GenBank/DDBJ whole genome shotgun (WGS) entry which is preliminary data.</text>
</comment>
<evidence type="ECO:0000256" key="2">
    <source>
        <dbReference type="ARBA" id="ARBA00010840"/>
    </source>
</evidence>
<evidence type="ECO:0000259" key="8">
    <source>
        <dbReference type="Pfam" id="PF21913"/>
    </source>
</evidence>
<name>A0AAV0F8A4_9ASTE</name>
<feature type="domain" description="ORC6 first cyclin-like" evidence="7">
    <location>
        <begin position="74"/>
        <end position="158"/>
    </location>
</feature>
<evidence type="ECO:0000256" key="6">
    <source>
        <dbReference type="SAM" id="MobiDB-lite"/>
    </source>
</evidence>
<dbReference type="Pfam" id="PF21913">
    <property type="entry name" value="ORC6_2nd"/>
    <property type="match status" value="1"/>
</dbReference>
<dbReference type="EMBL" id="CAMAPF010000966">
    <property type="protein sequence ID" value="CAH9131633.1"/>
    <property type="molecule type" value="Genomic_DNA"/>
</dbReference>
<sequence length="351" mass="39492">MYITAPLTQRGREQPPPTRRRRRLPRSAGCPNPSVRQTPPARLLHCRSAAPTRRINPQIPVTIHQVQSEMDLFAKKLGLSENKMLIRKAAELRRQADIQFDSSVIGVGEVCKAIICLEIAASGMGVIFDRQAAIKLSGMTEKAYNRSFNSLQSGIGVKSKLDIRELAIQFGCIRLIPIVQKGLALYKDRFVTSLPPSRRLSADFSRPVFTAVAFYLSAKKHKLKVDKVKLIEICGTSDSEFASVSTSMKDLCFDVFGISKEKKDAKEIQGNRELLDALPEKRRIEDGGYSSDEDQSCYKRQKLMHKQEYEKWKSTVVNSNHPCKSKAPLKRTKQARLNFPKKVSETEVDVA</sequence>
<dbReference type="CDD" id="cd11583">
    <property type="entry name" value="Orc6_mid"/>
    <property type="match status" value="1"/>
</dbReference>
<dbReference type="GO" id="GO:0005664">
    <property type="term" value="C:nuclear origin of replication recognition complex"/>
    <property type="evidence" value="ECO:0007669"/>
    <property type="project" value="InterPro"/>
</dbReference>
<comment type="similarity">
    <text evidence="2">Belongs to the ORC6 family.</text>
</comment>
<dbReference type="Gene3D" id="1.10.472.10">
    <property type="entry name" value="Cyclin-like"/>
    <property type="match status" value="1"/>
</dbReference>
<comment type="subcellular location">
    <subcellularLocation>
        <location evidence="1">Nucleus</location>
    </subcellularLocation>
</comment>
<evidence type="ECO:0000313" key="10">
    <source>
        <dbReference type="Proteomes" id="UP001152523"/>
    </source>
</evidence>
<dbReference type="PANTHER" id="PTHR13394:SF0">
    <property type="entry name" value="ORIGIN RECOGNITION COMPLEX SUBUNIT 6"/>
    <property type="match status" value="1"/>
</dbReference>
<dbReference type="InterPro" id="IPR008721">
    <property type="entry name" value="ORC6_cyclin_first"/>
</dbReference>
<evidence type="ECO:0000256" key="3">
    <source>
        <dbReference type="ARBA" id="ARBA00022705"/>
    </source>
</evidence>
<dbReference type="PANTHER" id="PTHR13394">
    <property type="entry name" value="ORIGIN RECOGNITION COMPLEX SUBUNIT 6"/>
    <property type="match status" value="1"/>
</dbReference>
<evidence type="ECO:0000256" key="1">
    <source>
        <dbReference type="ARBA" id="ARBA00004123"/>
    </source>
</evidence>
<keyword evidence="3" id="KW-0235">DNA replication</keyword>
<protein>
    <recommendedName>
        <fullName evidence="11">Origin recognition complex subunit 6</fullName>
    </recommendedName>
</protein>
<evidence type="ECO:0000256" key="4">
    <source>
        <dbReference type="ARBA" id="ARBA00023125"/>
    </source>
</evidence>
<dbReference type="Proteomes" id="UP001152523">
    <property type="component" value="Unassembled WGS sequence"/>
</dbReference>
<feature type="region of interest" description="Disordered" evidence="6">
    <location>
        <begin position="1"/>
        <end position="39"/>
    </location>
</feature>
<keyword evidence="4" id="KW-0238">DNA-binding</keyword>
<feature type="domain" description="ORC6 second cyclin-like" evidence="8">
    <location>
        <begin position="161"/>
        <end position="251"/>
    </location>
</feature>
<evidence type="ECO:0000259" key="7">
    <source>
        <dbReference type="Pfam" id="PF05460"/>
    </source>
</evidence>
<proteinExistence type="inferred from homology"/>
<evidence type="ECO:0000256" key="5">
    <source>
        <dbReference type="ARBA" id="ARBA00023242"/>
    </source>
</evidence>